<evidence type="ECO:0000256" key="2">
    <source>
        <dbReference type="ARBA" id="ARBA00022679"/>
    </source>
</evidence>
<dbReference type="InterPro" id="IPR050390">
    <property type="entry name" value="C5-Methyltransferase"/>
</dbReference>
<dbReference type="GO" id="GO:0009307">
    <property type="term" value="P:DNA restriction-modification system"/>
    <property type="evidence" value="ECO:0007669"/>
    <property type="project" value="UniProtKB-KW"/>
</dbReference>
<proteinExistence type="inferred from homology"/>
<dbReference type="GO" id="GO:0003677">
    <property type="term" value="F:DNA binding"/>
    <property type="evidence" value="ECO:0007669"/>
    <property type="project" value="TreeGrafter"/>
</dbReference>
<dbReference type="GO" id="GO:0003886">
    <property type="term" value="F:DNA (cytosine-5-)-methyltransferase activity"/>
    <property type="evidence" value="ECO:0007669"/>
    <property type="project" value="UniProtKB-EC"/>
</dbReference>
<dbReference type="InterPro" id="IPR001525">
    <property type="entry name" value="C5_MeTfrase"/>
</dbReference>
<feature type="active site" evidence="6">
    <location>
        <position position="147"/>
    </location>
</feature>
<sequence length="419" mass="47304">MNIHSKTEFAELMDRVGLGIDEVAGLLGVSDRSIRRYIEGTGKRVDPLKLDKLRQVAGQRCKRPVGHSGFRFIDLFAGIGGLRMPFEEIGGHCVFTAEWDRFSRETYKANFPEHADSNHIFAGDIRPYAAAPEKVPEHDVLLAGFPCQPFSIAGVSKKNSLGRPHGFLCDTQGTLFYDLAKIIAYHRPPAFLLENVKNLERHDGGKTFATIMHVLEEELNYKVSYRVINSAPWVPQKRERIFIVGFRDHDIDFDFDKLVVPSGSGPTIGDILDSEVDQKYTLTDHLWKYLQGYKEKHQKAGNGFGFSLFGRNDVARTLSARYYKDGSEILIEQIGKRPRRLTPRECARLMGFEKFGENSFRIPVSDTQAYRQFGNAVVVPVVRAVAQLMKPCIEDALVHENYEIPLVPQLVPQHAIAAE</sequence>
<evidence type="ECO:0000313" key="10">
    <source>
        <dbReference type="Proteomes" id="UP000195072"/>
    </source>
</evidence>
<dbReference type="PRINTS" id="PR00105">
    <property type="entry name" value="C5METTRFRASE"/>
</dbReference>
<dbReference type="Gene3D" id="3.90.120.30">
    <property type="match status" value="1"/>
</dbReference>
<comment type="similarity">
    <text evidence="6 7">Belongs to the class I-like SAM-binding methyltransferase superfamily. C5-methyltransferase family.</text>
</comment>
<dbReference type="CDD" id="cd00315">
    <property type="entry name" value="Cyt_C5_DNA_methylase"/>
    <property type="match status" value="1"/>
</dbReference>
<dbReference type="Proteomes" id="UP000195072">
    <property type="component" value="Unassembled WGS sequence"/>
</dbReference>
<dbReference type="PROSITE" id="PS51679">
    <property type="entry name" value="SAM_MT_C5"/>
    <property type="match status" value="1"/>
</dbReference>
<evidence type="ECO:0000256" key="8">
    <source>
        <dbReference type="RuleBase" id="RU000417"/>
    </source>
</evidence>
<evidence type="ECO:0000256" key="5">
    <source>
        <dbReference type="ARBA" id="ARBA00047422"/>
    </source>
</evidence>
<evidence type="ECO:0000256" key="6">
    <source>
        <dbReference type="PROSITE-ProRule" id="PRU01016"/>
    </source>
</evidence>
<reference evidence="9 10" key="1">
    <citation type="submission" date="2014-06" db="EMBL/GenBank/DDBJ databases">
        <authorList>
            <person name="Ju J."/>
            <person name="Zhang J."/>
        </authorList>
    </citation>
    <scope>NUCLEOTIDE SEQUENCE [LARGE SCALE GENOMIC DNA]</scope>
    <source>
        <strain evidence="9">DmL_050</strain>
    </source>
</reference>
<name>A0A252EE94_9PROT</name>
<dbReference type="RefSeq" id="WP_086898677.1">
    <property type="nucleotide sequence ID" value="NZ_JOOZ01000122.1"/>
</dbReference>
<dbReference type="InterPro" id="IPR018117">
    <property type="entry name" value="C5_DNA_meth_AS"/>
</dbReference>
<accession>A0A252EE94</accession>
<dbReference type="PANTHER" id="PTHR10629">
    <property type="entry name" value="CYTOSINE-SPECIFIC METHYLTRANSFERASE"/>
    <property type="match status" value="1"/>
</dbReference>
<dbReference type="Pfam" id="PF00145">
    <property type="entry name" value="DNA_methylase"/>
    <property type="match status" value="1"/>
</dbReference>
<evidence type="ECO:0000256" key="3">
    <source>
        <dbReference type="ARBA" id="ARBA00022691"/>
    </source>
</evidence>
<comment type="catalytic activity">
    <reaction evidence="5 8">
        <text>a 2'-deoxycytidine in DNA + S-adenosyl-L-methionine = a 5-methyl-2'-deoxycytidine in DNA + S-adenosyl-L-homocysteine + H(+)</text>
        <dbReference type="Rhea" id="RHEA:13681"/>
        <dbReference type="Rhea" id="RHEA-COMP:11369"/>
        <dbReference type="Rhea" id="RHEA-COMP:11370"/>
        <dbReference type="ChEBI" id="CHEBI:15378"/>
        <dbReference type="ChEBI" id="CHEBI:57856"/>
        <dbReference type="ChEBI" id="CHEBI:59789"/>
        <dbReference type="ChEBI" id="CHEBI:85452"/>
        <dbReference type="ChEBI" id="CHEBI:85454"/>
        <dbReference type="EC" id="2.1.1.37"/>
    </reaction>
</comment>
<dbReference type="EC" id="2.1.1.37" evidence="8"/>
<evidence type="ECO:0000313" key="9">
    <source>
        <dbReference type="EMBL" id="OUL64739.1"/>
    </source>
</evidence>
<keyword evidence="3 6" id="KW-0949">S-adenosyl-L-methionine</keyword>
<keyword evidence="4" id="KW-0680">Restriction system</keyword>
<dbReference type="Gene3D" id="3.40.50.150">
    <property type="entry name" value="Vaccinia Virus protein VP39"/>
    <property type="match status" value="1"/>
</dbReference>
<dbReference type="PROSITE" id="PS00095">
    <property type="entry name" value="C5_MTASE_2"/>
    <property type="match status" value="1"/>
</dbReference>
<evidence type="ECO:0000256" key="1">
    <source>
        <dbReference type="ARBA" id="ARBA00022603"/>
    </source>
</evidence>
<evidence type="ECO:0000256" key="7">
    <source>
        <dbReference type="RuleBase" id="RU000416"/>
    </source>
</evidence>
<keyword evidence="2 6" id="KW-0808">Transferase</keyword>
<dbReference type="GO" id="GO:0032259">
    <property type="term" value="P:methylation"/>
    <property type="evidence" value="ECO:0007669"/>
    <property type="project" value="UniProtKB-KW"/>
</dbReference>
<dbReference type="PROSITE" id="PS00094">
    <property type="entry name" value="C5_MTASE_1"/>
    <property type="match status" value="1"/>
</dbReference>
<dbReference type="InterPro" id="IPR031303">
    <property type="entry name" value="C5_meth_CS"/>
</dbReference>
<gene>
    <name evidence="9" type="ORF">HK16_02045</name>
</gene>
<dbReference type="EMBL" id="JOOZ01000122">
    <property type="protein sequence ID" value="OUL64739.1"/>
    <property type="molecule type" value="Genomic_DNA"/>
</dbReference>
<comment type="caution">
    <text evidence="9">The sequence shown here is derived from an EMBL/GenBank/DDBJ whole genome shotgun (WGS) entry which is preliminary data.</text>
</comment>
<dbReference type="PANTHER" id="PTHR10629:SF52">
    <property type="entry name" value="DNA (CYTOSINE-5)-METHYLTRANSFERASE 1"/>
    <property type="match status" value="1"/>
</dbReference>
<evidence type="ECO:0000256" key="4">
    <source>
        <dbReference type="ARBA" id="ARBA00022747"/>
    </source>
</evidence>
<protein>
    <recommendedName>
        <fullName evidence="8">Cytosine-specific methyltransferase</fullName>
        <ecNumber evidence="8">2.1.1.37</ecNumber>
    </recommendedName>
</protein>
<keyword evidence="1 6" id="KW-0489">Methyltransferase</keyword>
<organism evidence="9 10">
    <name type="scientific">Acetobacter senegalensis</name>
    <dbReference type="NCBI Taxonomy" id="446692"/>
    <lineage>
        <taxon>Bacteria</taxon>
        <taxon>Pseudomonadati</taxon>
        <taxon>Pseudomonadota</taxon>
        <taxon>Alphaproteobacteria</taxon>
        <taxon>Acetobacterales</taxon>
        <taxon>Acetobacteraceae</taxon>
        <taxon>Acetobacter</taxon>
    </lineage>
</organism>
<dbReference type="SUPFAM" id="SSF53335">
    <property type="entry name" value="S-adenosyl-L-methionine-dependent methyltransferases"/>
    <property type="match status" value="1"/>
</dbReference>
<dbReference type="AlphaFoldDB" id="A0A252EE94"/>
<dbReference type="InterPro" id="IPR029063">
    <property type="entry name" value="SAM-dependent_MTases_sf"/>
</dbReference>
<dbReference type="NCBIfam" id="TIGR00675">
    <property type="entry name" value="dcm"/>
    <property type="match status" value="1"/>
</dbReference>
<dbReference type="GO" id="GO:0044027">
    <property type="term" value="P:negative regulation of gene expression via chromosomal CpG island methylation"/>
    <property type="evidence" value="ECO:0007669"/>
    <property type="project" value="TreeGrafter"/>
</dbReference>